<comment type="similarity">
    <text evidence="3 11">Belongs to the iron-sulfur dependent L-serine dehydratase family.</text>
</comment>
<reference evidence="12" key="2">
    <citation type="submission" date="2021-09" db="EMBL/GenBank/DDBJ databases">
        <authorList>
            <person name="Gilroy R."/>
        </authorList>
    </citation>
    <scope>NUCLEOTIDE SEQUENCE</scope>
    <source>
        <strain evidence="12">7886</strain>
    </source>
</reference>
<evidence type="ECO:0000256" key="8">
    <source>
        <dbReference type="ARBA" id="ARBA00023014"/>
    </source>
</evidence>
<evidence type="ECO:0000256" key="7">
    <source>
        <dbReference type="ARBA" id="ARBA00023004"/>
    </source>
</evidence>
<evidence type="ECO:0000256" key="11">
    <source>
        <dbReference type="RuleBase" id="RU366059"/>
    </source>
</evidence>
<dbReference type="GO" id="GO:0003941">
    <property type="term" value="F:L-serine ammonia-lyase activity"/>
    <property type="evidence" value="ECO:0007669"/>
    <property type="project" value="UniProtKB-UniRule"/>
</dbReference>
<dbReference type="EMBL" id="DYWC01000140">
    <property type="protein sequence ID" value="HJF87030.1"/>
    <property type="molecule type" value="Genomic_DNA"/>
</dbReference>
<evidence type="ECO:0000256" key="1">
    <source>
        <dbReference type="ARBA" id="ARBA00001966"/>
    </source>
</evidence>
<dbReference type="Pfam" id="PF03313">
    <property type="entry name" value="SDH_alpha"/>
    <property type="match status" value="1"/>
</dbReference>
<dbReference type="NCBIfam" id="TIGR00718">
    <property type="entry name" value="sda_alpha"/>
    <property type="match status" value="1"/>
</dbReference>
<evidence type="ECO:0000256" key="5">
    <source>
        <dbReference type="ARBA" id="ARBA00022485"/>
    </source>
</evidence>
<dbReference type="RefSeq" id="WP_059074581.1">
    <property type="nucleotide sequence ID" value="NZ_CP116587.1"/>
</dbReference>
<comment type="pathway">
    <text evidence="2">Carbohydrate biosynthesis; gluconeogenesis.</text>
</comment>
<comment type="cofactor">
    <cofactor evidence="1 11">
        <name>[4Fe-4S] cluster</name>
        <dbReference type="ChEBI" id="CHEBI:49883"/>
    </cofactor>
</comment>
<dbReference type="GO" id="GO:0046872">
    <property type="term" value="F:metal ion binding"/>
    <property type="evidence" value="ECO:0007669"/>
    <property type="project" value="UniProtKB-KW"/>
</dbReference>
<comment type="caution">
    <text evidence="12">The sequence shown here is derived from an EMBL/GenBank/DDBJ whole genome shotgun (WGS) entry which is preliminary data.</text>
</comment>
<sequence>MFYTIKELVEKSAKYDSVADLMVQTEMENTNRSKEFIRSQMERNLEVMEQSIQEGVAGVKSVTGLTGGDAKLMNEYIEKGDFLSGEPILEAVRNAVAVNEVNAKMGLICATPTAGSAGVLAGVLVAVRDRLKMTRDQQVDFLFTAGAFGLVIANNSSIAGAEGGCQAEVGSAAAMASAALVCAKGGSAQQAAEAISITLQNMMGLVCDPVAGLVEVPCVKRNALGSSQAMISADMALAGIKSVIPVDEVVEAMHKVGQQMPSIFKETAEGGLATTPTALKLKKEIFGD</sequence>
<evidence type="ECO:0000256" key="6">
    <source>
        <dbReference type="ARBA" id="ARBA00022723"/>
    </source>
</evidence>
<name>A0A0H4LF77_9LACO</name>
<dbReference type="GO" id="GO:0051539">
    <property type="term" value="F:4 iron, 4 sulfur cluster binding"/>
    <property type="evidence" value="ECO:0007669"/>
    <property type="project" value="UniProtKB-UniRule"/>
</dbReference>
<dbReference type="GO" id="GO:0006094">
    <property type="term" value="P:gluconeogenesis"/>
    <property type="evidence" value="ECO:0007669"/>
    <property type="project" value="UniProtKB-KW"/>
</dbReference>
<evidence type="ECO:0000256" key="9">
    <source>
        <dbReference type="ARBA" id="ARBA00023239"/>
    </source>
</evidence>
<accession>A0A0H4LF77</accession>
<dbReference type="EC" id="4.3.1.17" evidence="11"/>
<keyword evidence="7 11" id="KW-0408">Iron</keyword>
<evidence type="ECO:0000256" key="2">
    <source>
        <dbReference type="ARBA" id="ARBA00004742"/>
    </source>
</evidence>
<gene>
    <name evidence="12" type="primary">sdaAA</name>
    <name evidence="12" type="ORF">K8V88_06280</name>
</gene>
<evidence type="ECO:0000313" key="12">
    <source>
        <dbReference type="EMBL" id="HJF87030.1"/>
    </source>
</evidence>
<keyword evidence="4 11" id="KW-0312">Gluconeogenesis</keyword>
<protein>
    <recommendedName>
        <fullName evidence="11">L-serine dehydratase</fullName>
        <ecNumber evidence="11">4.3.1.17</ecNumber>
    </recommendedName>
</protein>
<dbReference type="PANTHER" id="PTHR30182:SF1">
    <property type="entry name" value="L-SERINE DEHYDRATASE 1"/>
    <property type="match status" value="1"/>
</dbReference>
<dbReference type="Proteomes" id="UP000747013">
    <property type="component" value="Unassembled WGS sequence"/>
</dbReference>
<reference evidence="12" key="1">
    <citation type="journal article" date="2021" name="PeerJ">
        <title>Extensive microbial diversity within the chicken gut microbiome revealed by metagenomics and culture.</title>
        <authorList>
            <person name="Gilroy R."/>
            <person name="Ravi A."/>
            <person name="Getino M."/>
            <person name="Pursley I."/>
            <person name="Horton D.L."/>
            <person name="Alikhan N.F."/>
            <person name="Baker D."/>
            <person name="Gharbi K."/>
            <person name="Hall N."/>
            <person name="Watson M."/>
            <person name="Adriaenssens E.M."/>
            <person name="Foster-Nyarko E."/>
            <person name="Jarju S."/>
            <person name="Secka A."/>
            <person name="Antonio M."/>
            <person name="Oren A."/>
            <person name="Chaudhuri R.R."/>
            <person name="La Ragione R."/>
            <person name="Hildebrand F."/>
            <person name="Pallen M.J."/>
        </authorList>
    </citation>
    <scope>NUCLEOTIDE SEQUENCE</scope>
    <source>
        <strain evidence="12">7886</strain>
    </source>
</reference>
<keyword evidence="6 11" id="KW-0479">Metal-binding</keyword>
<dbReference type="InterPro" id="IPR051318">
    <property type="entry name" value="Fe-S_L-Ser"/>
</dbReference>
<proteinExistence type="inferred from homology"/>
<comment type="catalytic activity">
    <reaction evidence="10 11">
        <text>L-serine = pyruvate + NH4(+)</text>
        <dbReference type="Rhea" id="RHEA:19169"/>
        <dbReference type="ChEBI" id="CHEBI:15361"/>
        <dbReference type="ChEBI" id="CHEBI:28938"/>
        <dbReference type="ChEBI" id="CHEBI:33384"/>
        <dbReference type="EC" id="4.3.1.17"/>
    </reaction>
</comment>
<organism evidence="12 13">
    <name type="scientific">Companilactobacillus farciminis</name>
    <dbReference type="NCBI Taxonomy" id="1612"/>
    <lineage>
        <taxon>Bacteria</taxon>
        <taxon>Bacillati</taxon>
        <taxon>Bacillota</taxon>
        <taxon>Bacilli</taxon>
        <taxon>Lactobacillales</taxon>
        <taxon>Lactobacillaceae</taxon>
        <taxon>Companilactobacillus</taxon>
    </lineage>
</organism>
<keyword evidence="9 11" id="KW-0456">Lyase</keyword>
<dbReference type="InterPro" id="IPR004642">
    <property type="entry name" value="Ser_deHydtase_asu"/>
</dbReference>
<dbReference type="AlphaFoldDB" id="A0A0H4LF77"/>
<evidence type="ECO:0000256" key="3">
    <source>
        <dbReference type="ARBA" id="ARBA00008636"/>
    </source>
</evidence>
<keyword evidence="5 11" id="KW-0004">4Fe-4S</keyword>
<evidence type="ECO:0000256" key="10">
    <source>
        <dbReference type="ARBA" id="ARBA00049406"/>
    </source>
</evidence>
<dbReference type="InterPro" id="IPR005130">
    <property type="entry name" value="Ser_deHydtase-like_asu"/>
</dbReference>
<evidence type="ECO:0000313" key="13">
    <source>
        <dbReference type="Proteomes" id="UP000747013"/>
    </source>
</evidence>
<dbReference type="PANTHER" id="PTHR30182">
    <property type="entry name" value="L-SERINE DEHYDRATASE"/>
    <property type="match status" value="1"/>
</dbReference>
<dbReference type="OrthoDB" id="9805537at2"/>
<evidence type="ECO:0000256" key="4">
    <source>
        <dbReference type="ARBA" id="ARBA00022432"/>
    </source>
</evidence>
<keyword evidence="8 11" id="KW-0411">Iron-sulfur</keyword>